<keyword evidence="4" id="KW-0457">Lysine biosynthesis</keyword>
<reference evidence="7 8" key="1">
    <citation type="journal article" date="2015" name="Genome Announc.">
        <title>Expanding the biotechnology potential of lactobacilli through comparative genomics of 213 strains and associated genera.</title>
        <authorList>
            <person name="Sun Z."/>
            <person name="Harris H.M."/>
            <person name="McCann A."/>
            <person name="Guo C."/>
            <person name="Argimon S."/>
            <person name="Zhang W."/>
            <person name="Yang X."/>
            <person name="Jeffery I.B."/>
            <person name="Cooney J.C."/>
            <person name="Kagawa T.F."/>
            <person name="Liu W."/>
            <person name="Song Y."/>
            <person name="Salvetti E."/>
            <person name="Wrobel A."/>
            <person name="Rasinkangas P."/>
            <person name="Parkhill J."/>
            <person name="Rea M.C."/>
            <person name="O'Sullivan O."/>
            <person name="Ritari J."/>
            <person name="Douillard F.P."/>
            <person name="Paul Ross R."/>
            <person name="Yang R."/>
            <person name="Briner A.E."/>
            <person name="Felis G.E."/>
            <person name="de Vos W.M."/>
            <person name="Barrangou R."/>
            <person name="Klaenhammer T.R."/>
            <person name="Caufield P.W."/>
            <person name="Cui Y."/>
            <person name="Zhang H."/>
            <person name="O'Toole P.W."/>
        </authorList>
    </citation>
    <scope>NUCLEOTIDE SEQUENCE [LARGE SCALE GENOMIC DNA]</scope>
    <source>
        <strain evidence="7 8">DSM 16045</strain>
    </source>
</reference>
<keyword evidence="5" id="KW-0464">Manganese</keyword>
<organism evidence="7 8">
    <name type="scientific">Limosilactobacillus gastricus DSM 16045</name>
    <dbReference type="NCBI Taxonomy" id="1423749"/>
    <lineage>
        <taxon>Bacteria</taxon>
        <taxon>Bacillati</taxon>
        <taxon>Bacillota</taxon>
        <taxon>Bacilli</taxon>
        <taxon>Lactobacillales</taxon>
        <taxon>Lactobacillaceae</taxon>
        <taxon>Limosilactobacillus</taxon>
    </lineage>
</organism>
<dbReference type="AlphaFoldDB" id="A0A0R1VIY2"/>
<dbReference type="GO" id="GO:0004180">
    <property type="term" value="F:carboxypeptidase activity"/>
    <property type="evidence" value="ECO:0007669"/>
    <property type="project" value="UniProtKB-KW"/>
</dbReference>
<protein>
    <submittedName>
        <fullName evidence="7">Metal-dependent amidase aminoacylase carboxypeptidase</fullName>
    </submittedName>
</protein>
<evidence type="ECO:0000313" key="7">
    <source>
        <dbReference type="EMBL" id="KRM03097.1"/>
    </source>
</evidence>
<dbReference type="Proteomes" id="UP000051739">
    <property type="component" value="Unassembled WGS sequence"/>
</dbReference>
<feature type="binding site" evidence="5">
    <location>
        <position position="124"/>
    </location>
    <ligand>
        <name>Mn(2+)</name>
        <dbReference type="ChEBI" id="CHEBI:29035"/>
        <label>2</label>
    </ligand>
</feature>
<feature type="binding site" evidence="5">
    <location>
        <position position="148"/>
    </location>
    <ligand>
        <name>Mn(2+)</name>
        <dbReference type="ChEBI" id="CHEBI:29035"/>
        <label>2</label>
    </ligand>
</feature>
<feature type="binding site" evidence="5">
    <location>
        <position position="339"/>
    </location>
    <ligand>
        <name>Mn(2+)</name>
        <dbReference type="ChEBI" id="CHEBI:29035"/>
        <label>2</label>
    </ligand>
</feature>
<dbReference type="PATRIC" id="fig|1423749.3.peg.1437"/>
<dbReference type="Gene3D" id="3.40.630.10">
    <property type="entry name" value="Zn peptidases"/>
    <property type="match status" value="1"/>
</dbReference>
<dbReference type="GO" id="GO:0019877">
    <property type="term" value="P:diaminopimelate biosynthetic process"/>
    <property type="evidence" value="ECO:0007669"/>
    <property type="project" value="UniProtKB-KW"/>
</dbReference>
<dbReference type="Pfam" id="PF01546">
    <property type="entry name" value="Peptidase_M20"/>
    <property type="match status" value="1"/>
</dbReference>
<dbReference type="InterPro" id="IPR002933">
    <property type="entry name" value="Peptidase_M20"/>
</dbReference>
<dbReference type="SUPFAM" id="SSF53187">
    <property type="entry name" value="Zn-dependent exopeptidases"/>
    <property type="match status" value="1"/>
</dbReference>
<feature type="binding site" evidence="5">
    <location>
        <position position="92"/>
    </location>
    <ligand>
        <name>Mn(2+)</name>
        <dbReference type="ChEBI" id="CHEBI:29035"/>
        <label>2</label>
    </ligand>
</feature>
<keyword evidence="7" id="KW-0645">Protease</keyword>
<dbReference type="PANTHER" id="PTHR11014">
    <property type="entry name" value="PEPTIDASE M20 FAMILY MEMBER"/>
    <property type="match status" value="1"/>
</dbReference>
<sequence length="368" mass="40522">MDESIRVRHYLHRHPELSDQEFETTKFVTEKLTEFGYRITTPKTLNTGVIAEIGQGSPVVALRSDIDALPIQEDTGLEYSSINNGVMHACGHDFHIASLLGAAKLLSQNDINGTLRLIFQPAEETHVGAEEVVESGATNGIDAIIGFHNKPDLKTGEIGILPGGLMAAVDQFKVTFNGIGTHAAMPELGKDPIVALSSTITALQTIVSRNIFSHSSAVVSITHIEGGNTWNVLPEQSFFEGTVRTFDEKVRAEIKERFYEVVNYQSRSFGLSATINWITGPDVVDNNVKLTKIVEDETSKFAQVVHPTPSSAGEDFAYFSQRIPSVFVFVGSDGNSDWHHSDLILNDDSLKYGIEWYYRIGLRLLNSL</sequence>
<feature type="domain" description="Peptidase M20 dimerisation" evidence="6">
    <location>
        <begin position="171"/>
        <end position="264"/>
    </location>
</feature>
<evidence type="ECO:0000256" key="3">
    <source>
        <dbReference type="ARBA" id="ARBA00022915"/>
    </source>
</evidence>
<dbReference type="SUPFAM" id="SSF55031">
    <property type="entry name" value="Bacterial exopeptidase dimerisation domain"/>
    <property type="match status" value="1"/>
</dbReference>
<evidence type="ECO:0000256" key="1">
    <source>
        <dbReference type="ARBA" id="ARBA00022605"/>
    </source>
</evidence>
<dbReference type="NCBIfam" id="TIGR01891">
    <property type="entry name" value="amidohydrolases"/>
    <property type="match status" value="1"/>
</dbReference>
<evidence type="ECO:0000256" key="4">
    <source>
        <dbReference type="ARBA" id="ARBA00023154"/>
    </source>
</evidence>
<dbReference type="GO" id="GO:0050118">
    <property type="term" value="F:N-acetyldiaminopimelate deacetylase activity"/>
    <property type="evidence" value="ECO:0007669"/>
    <property type="project" value="UniProtKB-ARBA"/>
</dbReference>
<comment type="caution">
    <text evidence="7">The sequence shown here is derived from an EMBL/GenBank/DDBJ whole genome shotgun (WGS) entry which is preliminary data.</text>
</comment>
<keyword evidence="7" id="KW-0121">Carboxypeptidase</keyword>
<keyword evidence="3" id="KW-0220">Diaminopimelate biosynthesis</keyword>
<keyword evidence="8" id="KW-1185">Reference proteome</keyword>
<dbReference type="Gene3D" id="3.30.70.360">
    <property type="match status" value="1"/>
</dbReference>
<dbReference type="InterPro" id="IPR011650">
    <property type="entry name" value="Peptidase_M20_dimer"/>
</dbReference>
<evidence type="ECO:0000256" key="5">
    <source>
        <dbReference type="PIRSR" id="PIRSR005962-1"/>
    </source>
</evidence>
<feature type="binding site" evidence="5">
    <location>
        <position position="90"/>
    </location>
    <ligand>
        <name>Mn(2+)</name>
        <dbReference type="ChEBI" id="CHEBI:29035"/>
        <label>2</label>
    </ligand>
</feature>
<evidence type="ECO:0000259" key="6">
    <source>
        <dbReference type="Pfam" id="PF07687"/>
    </source>
</evidence>
<evidence type="ECO:0000313" key="8">
    <source>
        <dbReference type="Proteomes" id="UP000051739"/>
    </source>
</evidence>
<dbReference type="Pfam" id="PF07687">
    <property type="entry name" value="M20_dimer"/>
    <property type="match status" value="1"/>
</dbReference>
<comment type="cofactor">
    <cofactor evidence="5">
        <name>Mn(2+)</name>
        <dbReference type="ChEBI" id="CHEBI:29035"/>
    </cofactor>
    <text evidence="5">The Mn(2+) ion enhances activity.</text>
</comment>
<keyword evidence="2" id="KW-0378">Hydrolase</keyword>
<dbReference type="GO" id="GO:0046872">
    <property type="term" value="F:metal ion binding"/>
    <property type="evidence" value="ECO:0007669"/>
    <property type="project" value="UniProtKB-KW"/>
</dbReference>
<keyword evidence="5" id="KW-0479">Metal-binding</keyword>
<dbReference type="InterPro" id="IPR036264">
    <property type="entry name" value="Bact_exopeptidase_dim_dom"/>
</dbReference>
<dbReference type="InterPro" id="IPR017439">
    <property type="entry name" value="Amidohydrolase"/>
</dbReference>
<proteinExistence type="predicted"/>
<evidence type="ECO:0000256" key="2">
    <source>
        <dbReference type="ARBA" id="ARBA00022801"/>
    </source>
</evidence>
<dbReference type="FunFam" id="3.30.70.360:FF:000001">
    <property type="entry name" value="N-acetyldiaminopimelate deacetylase"/>
    <property type="match status" value="1"/>
</dbReference>
<gene>
    <name evidence="7" type="ORF">FC60_GL001393</name>
</gene>
<dbReference type="PIRSF" id="PIRSF005962">
    <property type="entry name" value="Pept_M20D_amidohydro"/>
    <property type="match status" value="1"/>
</dbReference>
<name>A0A0R1VIY2_9LACO</name>
<dbReference type="GO" id="GO:0009085">
    <property type="term" value="P:lysine biosynthetic process"/>
    <property type="evidence" value="ECO:0007669"/>
    <property type="project" value="UniProtKB-KW"/>
</dbReference>
<dbReference type="EMBL" id="AZFN01000005">
    <property type="protein sequence ID" value="KRM03097.1"/>
    <property type="molecule type" value="Genomic_DNA"/>
</dbReference>
<keyword evidence="1" id="KW-0028">Amino-acid biosynthesis</keyword>
<accession>A0A0R1VIY2</accession>
<dbReference type="PANTHER" id="PTHR11014:SF63">
    <property type="entry name" value="METALLOPEPTIDASE, PUTATIVE (AFU_ORTHOLOGUE AFUA_6G09600)-RELATED"/>
    <property type="match status" value="1"/>
</dbReference>